<dbReference type="CDD" id="cd00821">
    <property type="entry name" value="PH"/>
    <property type="match status" value="1"/>
</dbReference>
<proteinExistence type="predicted"/>
<feature type="domain" description="PH" evidence="1">
    <location>
        <begin position="35"/>
        <end position="138"/>
    </location>
</feature>
<dbReference type="InterPro" id="IPR001849">
    <property type="entry name" value="PH_domain"/>
</dbReference>
<comment type="caution">
    <text evidence="2">The sequence shown here is derived from an EMBL/GenBank/DDBJ whole genome shotgun (WGS) entry which is preliminary data.</text>
</comment>
<dbReference type="Pfam" id="PF00169">
    <property type="entry name" value="PH"/>
    <property type="match status" value="1"/>
</dbReference>
<evidence type="ECO:0000313" key="3">
    <source>
        <dbReference type="Proteomes" id="UP001431209"/>
    </source>
</evidence>
<dbReference type="EMBL" id="JAOPGA020001124">
    <property type="protein sequence ID" value="KAL0485311.1"/>
    <property type="molecule type" value="Genomic_DNA"/>
</dbReference>
<sequence>MSSLTQVQNKKVASAPAPKKEGHRFENIEVSDGFKIYRKGMLLRRSDFLKKWKDCYMVLREDKIVYYDSEEDYNKSPKKYSGQIFLTEAMVDEEEKADFKAEGEVFSICSRGRQVYFQTTKGEEDKKQWMDSIRQIIRQIALG</sequence>
<dbReference type="Gene3D" id="2.30.29.30">
    <property type="entry name" value="Pleckstrin-homology domain (PH domain)/Phosphotyrosine-binding domain (PTB)"/>
    <property type="match status" value="1"/>
</dbReference>
<gene>
    <name evidence="2" type="ORF">AKO1_011672</name>
</gene>
<evidence type="ECO:0000313" key="2">
    <source>
        <dbReference type="EMBL" id="KAL0485311.1"/>
    </source>
</evidence>
<dbReference type="SUPFAM" id="SSF50729">
    <property type="entry name" value="PH domain-like"/>
    <property type="match status" value="1"/>
</dbReference>
<dbReference type="SMART" id="SM00233">
    <property type="entry name" value="PH"/>
    <property type="match status" value="1"/>
</dbReference>
<dbReference type="InterPro" id="IPR011993">
    <property type="entry name" value="PH-like_dom_sf"/>
</dbReference>
<evidence type="ECO:0000259" key="1">
    <source>
        <dbReference type="PROSITE" id="PS50003"/>
    </source>
</evidence>
<protein>
    <recommendedName>
        <fullName evidence="1">PH domain-containing protein</fullName>
    </recommendedName>
</protein>
<keyword evidence="3" id="KW-1185">Reference proteome</keyword>
<accession>A0AAW2Z838</accession>
<dbReference type="PROSITE" id="PS50003">
    <property type="entry name" value="PH_DOMAIN"/>
    <property type="match status" value="1"/>
</dbReference>
<organism evidence="2 3">
    <name type="scientific">Acrasis kona</name>
    <dbReference type="NCBI Taxonomy" id="1008807"/>
    <lineage>
        <taxon>Eukaryota</taxon>
        <taxon>Discoba</taxon>
        <taxon>Heterolobosea</taxon>
        <taxon>Tetramitia</taxon>
        <taxon>Eutetramitia</taxon>
        <taxon>Acrasidae</taxon>
        <taxon>Acrasis</taxon>
    </lineage>
</organism>
<reference evidence="2 3" key="1">
    <citation type="submission" date="2024-03" db="EMBL/GenBank/DDBJ databases">
        <title>The Acrasis kona genome and developmental transcriptomes reveal deep origins of eukaryotic multicellular pathways.</title>
        <authorList>
            <person name="Sheikh S."/>
            <person name="Fu C.-J."/>
            <person name="Brown M.W."/>
            <person name="Baldauf S.L."/>
        </authorList>
    </citation>
    <scope>NUCLEOTIDE SEQUENCE [LARGE SCALE GENOMIC DNA]</scope>
    <source>
        <strain evidence="2 3">ATCC MYA-3509</strain>
    </source>
</reference>
<dbReference type="AlphaFoldDB" id="A0AAW2Z838"/>
<dbReference type="Proteomes" id="UP001431209">
    <property type="component" value="Unassembled WGS sequence"/>
</dbReference>
<name>A0AAW2Z838_9EUKA</name>